<evidence type="ECO:0000256" key="1">
    <source>
        <dbReference type="SAM" id="Phobius"/>
    </source>
</evidence>
<dbReference type="STRING" id="490189.SAMN02927903_02554"/>
<dbReference type="Proteomes" id="UP000199354">
    <property type="component" value="Unassembled WGS sequence"/>
</dbReference>
<feature type="transmembrane region" description="Helical" evidence="1">
    <location>
        <begin position="6"/>
        <end position="24"/>
    </location>
</feature>
<evidence type="ECO:0000313" key="2">
    <source>
        <dbReference type="EMBL" id="SCY83574.1"/>
    </source>
</evidence>
<sequence length="94" mass="10923">MVLFLIAVIVALLGIIVYLNIEFYKEKKRFRAKIEAMQHVIREITNKQLGQQGKLRLSDELNQSLRSSQHALSQDIFGLNYALFDMLKNNRGEE</sequence>
<dbReference type="RefSeq" id="WP_091144603.1">
    <property type="nucleotide sequence ID" value="NZ_FMVF01000012.1"/>
</dbReference>
<organism evidence="2 3">
    <name type="scientific">Flavobacterium caeni</name>
    <dbReference type="NCBI Taxonomy" id="490189"/>
    <lineage>
        <taxon>Bacteria</taxon>
        <taxon>Pseudomonadati</taxon>
        <taxon>Bacteroidota</taxon>
        <taxon>Flavobacteriia</taxon>
        <taxon>Flavobacteriales</taxon>
        <taxon>Flavobacteriaceae</taxon>
        <taxon>Flavobacterium</taxon>
    </lineage>
</organism>
<reference evidence="2 3" key="1">
    <citation type="submission" date="2016-10" db="EMBL/GenBank/DDBJ databases">
        <authorList>
            <person name="de Groot N.N."/>
        </authorList>
    </citation>
    <scope>NUCLEOTIDE SEQUENCE [LARGE SCALE GENOMIC DNA]</scope>
    <source>
        <strain evidence="2 3">CGMCC 1.7031</strain>
    </source>
</reference>
<dbReference type="EMBL" id="FMVF01000012">
    <property type="protein sequence ID" value="SCY83574.1"/>
    <property type="molecule type" value="Genomic_DNA"/>
</dbReference>
<evidence type="ECO:0000313" key="3">
    <source>
        <dbReference type="Proteomes" id="UP000199354"/>
    </source>
</evidence>
<keyword evidence="1" id="KW-0812">Transmembrane</keyword>
<proteinExistence type="predicted"/>
<name>A0A1G5J5V3_9FLAO</name>
<protein>
    <submittedName>
        <fullName evidence="2">Uncharacterized protein</fullName>
    </submittedName>
</protein>
<keyword evidence="3" id="KW-1185">Reference proteome</keyword>
<keyword evidence="1" id="KW-0472">Membrane</keyword>
<dbReference type="AlphaFoldDB" id="A0A1G5J5V3"/>
<gene>
    <name evidence="2" type="ORF">SAMN02927903_02554</name>
</gene>
<accession>A0A1G5J5V3</accession>
<dbReference type="OrthoDB" id="1375871at2"/>
<keyword evidence="1" id="KW-1133">Transmembrane helix</keyword>